<dbReference type="OrthoDB" id="2086187at2"/>
<accession>A0A5Q2N0G5</accession>
<dbReference type="AlphaFoldDB" id="A0A5Q2N0G5"/>
<dbReference type="Proteomes" id="UP000366051">
    <property type="component" value="Chromosome"/>
</dbReference>
<name>A0A5Q2N0G5_9FIRM</name>
<protein>
    <recommendedName>
        <fullName evidence="3">Phasin family protein</fullName>
    </recommendedName>
</protein>
<evidence type="ECO:0008006" key="3">
    <source>
        <dbReference type="Google" id="ProtNLM"/>
    </source>
</evidence>
<gene>
    <name evidence="1" type="ORF">FTV88_0563</name>
</gene>
<organism evidence="1 2">
    <name type="scientific">Heliorestis convoluta</name>
    <dbReference type="NCBI Taxonomy" id="356322"/>
    <lineage>
        <taxon>Bacteria</taxon>
        <taxon>Bacillati</taxon>
        <taxon>Bacillota</taxon>
        <taxon>Clostridia</taxon>
        <taxon>Eubacteriales</taxon>
        <taxon>Heliobacteriaceae</taxon>
        <taxon>Heliorestis</taxon>
    </lineage>
</organism>
<sequence length="105" mass="12678">MNTKSFTEDLWKQSHSNLNLMFWTQEQAEKFGNRLMEQGKVNREEAQQFVQQLWEQSQENQKRFQEIIRKSTQDVFDNWKGTTQSQLDELNRKVDEMMKKMNGEG</sequence>
<keyword evidence="2" id="KW-1185">Reference proteome</keyword>
<dbReference type="EMBL" id="CP045875">
    <property type="protein sequence ID" value="QGG46742.1"/>
    <property type="molecule type" value="Genomic_DNA"/>
</dbReference>
<reference evidence="2" key="1">
    <citation type="submission" date="2019-11" db="EMBL/GenBank/DDBJ databases">
        <title>Genome sequence of Heliorestis convoluta strain HH, an alkaliphilic and minimalistic phototrophic bacterium from a soda lake in Egypt.</title>
        <authorList>
            <person name="Dewey E.D."/>
            <person name="Stokes L.M."/>
            <person name="Burchell B.M."/>
            <person name="Shaffer K.N."/>
            <person name="Huntington A.M."/>
            <person name="Baker J.M."/>
            <person name="Nadendla S."/>
            <person name="Giglio M.G."/>
            <person name="Touchman J.W."/>
            <person name="Blankenship R.E."/>
            <person name="Madigan M.T."/>
            <person name="Sattley W.M."/>
        </authorList>
    </citation>
    <scope>NUCLEOTIDE SEQUENCE [LARGE SCALE GENOMIC DNA]</scope>
    <source>
        <strain evidence="2">HH</strain>
    </source>
</reference>
<dbReference type="KEGG" id="hcv:FTV88_0563"/>
<dbReference type="RefSeq" id="WP_153724257.1">
    <property type="nucleotide sequence ID" value="NZ_CP045875.1"/>
</dbReference>
<evidence type="ECO:0000313" key="1">
    <source>
        <dbReference type="EMBL" id="QGG46742.1"/>
    </source>
</evidence>
<proteinExistence type="predicted"/>
<evidence type="ECO:0000313" key="2">
    <source>
        <dbReference type="Proteomes" id="UP000366051"/>
    </source>
</evidence>